<dbReference type="InterPro" id="IPR000577">
    <property type="entry name" value="Carb_kinase_FGGY"/>
</dbReference>
<keyword evidence="6" id="KW-0294">Fucose metabolism</keyword>
<dbReference type="PROSITE" id="PS00445">
    <property type="entry name" value="FGGY_KINASES_2"/>
    <property type="match status" value="1"/>
</dbReference>
<dbReference type="CDD" id="cd07773">
    <property type="entry name" value="ASKHA_NBD_FGGY_FK"/>
    <property type="match status" value="1"/>
</dbReference>
<keyword evidence="5" id="KW-0067">ATP-binding</keyword>
<dbReference type="Gene3D" id="3.30.420.40">
    <property type="match status" value="2"/>
</dbReference>
<dbReference type="AlphaFoldDB" id="A0A2T3NX59"/>
<keyword evidence="13" id="KW-1185">Reference proteome</keyword>
<evidence type="ECO:0000313" key="13">
    <source>
        <dbReference type="Proteomes" id="UP000241771"/>
    </source>
</evidence>
<dbReference type="GO" id="GO:0042355">
    <property type="term" value="P:L-fucose catabolic process"/>
    <property type="evidence" value="ECO:0007669"/>
    <property type="project" value="UniProtKB-UniRule"/>
</dbReference>
<dbReference type="PROSITE" id="PS00933">
    <property type="entry name" value="FGGY_KINASES_1"/>
    <property type="match status" value="1"/>
</dbReference>
<dbReference type="NCBIfam" id="TIGR02628">
    <property type="entry name" value="fuculo_kin_coli"/>
    <property type="match status" value="1"/>
</dbReference>
<evidence type="ECO:0000259" key="11">
    <source>
        <dbReference type="Pfam" id="PF02782"/>
    </source>
</evidence>
<dbReference type="InterPro" id="IPR050406">
    <property type="entry name" value="FGGY_Carb_Kinase"/>
</dbReference>
<keyword evidence="2 9" id="KW-0808">Transferase</keyword>
<keyword evidence="7" id="KW-0119">Carbohydrate metabolism</keyword>
<accession>A0A2T3NX59</accession>
<name>A0A2T3NX59_9GAMM</name>
<dbReference type="Pfam" id="PF00370">
    <property type="entry name" value="FGGY_N"/>
    <property type="match status" value="1"/>
</dbReference>
<dbReference type="SUPFAM" id="SSF53067">
    <property type="entry name" value="Actin-like ATPase domain"/>
    <property type="match status" value="2"/>
</dbReference>
<dbReference type="InterPro" id="IPR043129">
    <property type="entry name" value="ATPase_NBD"/>
</dbReference>
<dbReference type="EC" id="2.7.1.51" evidence="8"/>
<evidence type="ECO:0000256" key="2">
    <source>
        <dbReference type="ARBA" id="ARBA00022679"/>
    </source>
</evidence>
<keyword evidence="4 9" id="KW-0418">Kinase</keyword>
<feature type="domain" description="Carbohydrate kinase FGGY N-terminal" evidence="10">
    <location>
        <begin position="4"/>
        <end position="247"/>
    </location>
</feature>
<feature type="domain" description="Carbohydrate kinase FGGY C-terminal" evidence="11">
    <location>
        <begin position="256"/>
        <end position="445"/>
    </location>
</feature>
<proteinExistence type="inferred from homology"/>
<dbReference type="GO" id="GO:0005524">
    <property type="term" value="F:ATP binding"/>
    <property type="evidence" value="ECO:0007669"/>
    <property type="project" value="UniProtKB-KW"/>
</dbReference>
<sequence>MSVVIVLDCGATNIRAIAVNERGKIVASHYIKNETHPCHSAPENHVWDFDEIWQKLIRCCTQVVGQLQDTEVVAVTVTTFGVDGAPYDKTKQQTYPVISWKCPRTIPTMEEVSKEIDRFELYKANGIGDYSFNTLYKLKWLKENAPSTYMGMDKFVFISSMLTHRLTGVLTTDRTMAGTSMLTDLKTGEWSDSVLAYLGLSAEHFPPLVDAGQVVGGITEEVANLLNLPSQTPVISTGHDTQFALVGSGAAEKQAFLSSGTWEILMARSAMPTVDQAMFKQGVTVELDAVAGLYNPAIQWLSSAVIEWVANQFYSTEKASGNLYQTMVDEAKQVEPGCAGVKFVPVFTADKEGGGQGEIKGLTIHSTRGQIYRAALESLTAEFKQKFEYLTSVCELSDAPVVLVGGGAKNPLWTQLKANAINRPIQVVSQAEATVIGAAMFGFYGAGHYRTLNQAQAAMKPDYDVVFPSSACA</sequence>
<dbReference type="Pfam" id="PF02782">
    <property type="entry name" value="FGGY_C"/>
    <property type="match status" value="1"/>
</dbReference>
<evidence type="ECO:0000256" key="6">
    <source>
        <dbReference type="ARBA" id="ARBA00023253"/>
    </source>
</evidence>
<comment type="caution">
    <text evidence="12">The sequence shown here is derived from an EMBL/GenBank/DDBJ whole genome shotgun (WGS) entry which is preliminary data.</text>
</comment>
<dbReference type="InterPro" id="IPR018485">
    <property type="entry name" value="FGGY_C"/>
</dbReference>
<dbReference type="InterPro" id="IPR018483">
    <property type="entry name" value="Carb_kinase_FGGY_CS"/>
</dbReference>
<reference evidence="12 13" key="1">
    <citation type="submission" date="2018-01" db="EMBL/GenBank/DDBJ databases">
        <title>Whole genome sequencing of Histamine producing bacteria.</title>
        <authorList>
            <person name="Butler K."/>
        </authorList>
    </citation>
    <scope>NUCLEOTIDE SEQUENCE [LARGE SCALE GENOMIC DNA]</scope>
    <source>
        <strain evidence="12 13">DSM 100436</strain>
    </source>
</reference>
<dbReference type="GO" id="GO:0008737">
    <property type="term" value="F:L-fuculokinase activity"/>
    <property type="evidence" value="ECO:0007669"/>
    <property type="project" value="UniProtKB-UniRule"/>
</dbReference>
<dbReference type="Proteomes" id="UP000241771">
    <property type="component" value="Unassembled WGS sequence"/>
</dbReference>
<keyword evidence="3" id="KW-0547">Nucleotide-binding</keyword>
<dbReference type="PANTHER" id="PTHR43095">
    <property type="entry name" value="SUGAR KINASE"/>
    <property type="match status" value="1"/>
</dbReference>
<evidence type="ECO:0000259" key="10">
    <source>
        <dbReference type="Pfam" id="PF00370"/>
    </source>
</evidence>
<dbReference type="RefSeq" id="WP_036822497.1">
    <property type="nucleotide sequence ID" value="NZ_JGVO01000404.1"/>
</dbReference>
<gene>
    <name evidence="12" type="primary">fucK</name>
    <name evidence="12" type="ORF">C9I98_08160</name>
</gene>
<evidence type="ECO:0000256" key="5">
    <source>
        <dbReference type="ARBA" id="ARBA00022840"/>
    </source>
</evidence>
<organism evidence="12 13">
    <name type="scientific">Photobacterium sanctipauli</name>
    <dbReference type="NCBI Taxonomy" id="1342794"/>
    <lineage>
        <taxon>Bacteria</taxon>
        <taxon>Pseudomonadati</taxon>
        <taxon>Pseudomonadota</taxon>
        <taxon>Gammaproteobacteria</taxon>
        <taxon>Vibrionales</taxon>
        <taxon>Vibrionaceae</taxon>
        <taxon>Photobacterium</taxon>
    </lineage>
</organism>
<evidence type="ECO:0000256" key="7">
    <source>
        <dbReference type="ARBA" id="ARBA00023277"/>
    </source>
</evidence>
<evidence type="ECO:0000256" key="8">
    <source>
        <dbReference type="NCBIfam" id="TIGR02628"/>
    </source>
</evidence>
<evidence type="ECO:0000313" key="12">
    <source>
        <dbReference type="EMBL" id="PSW20802.1"/>
    </source>
</evidence>
<dbReference type="InterPro" id="IPR013450">
    <property type="entry name" value="Fuculokinase"/>
</dbReference>
<dbReference type="PANTHER" id="PTHR43095:SF5">
    <property type="entry name" value="XYLULOSE KINASE"/>
    <property type="match status" value="1"/>
</dbReference>
<evidence type="ECO:0000256" key="1">
    <source>
        <dbReference type="ARBA" id="ARBA00009156"/>
    </source>
</evidence>
<evidence type="ECO:0000256" key="9">
    <source>
        <dbReference type="RuleBase" id="RU003733"/>
    </source>
</evidence>
<comment type="similarity">
    <text evidence="1 9">Belongs to the FGGY kinase family.</text>
</comment>
<dbReference type="PIRSF" id="PIRSF000538">
    <property type="entry name" value="GlpK"/>
    <property type="match status" value="1"/>
</dbReference>
<dbReference type="EMBL" id="PYMA01000003">
    <property type="protein sequence ID" value="PSW20802.1"/>
    <property type="molecule type" value="Genomic_DNA"/>
</dbReference>
<protein>
    <recommendedName>
        <fullName evidence="8">L-fuculokinase</fullName>
        <ecNumber evidence="8">2.7.1.51</ecNumber>
    </recommendedName>
</protein>
<dbReference type="InterPro" id="IPR018484">
    <property type="entry name" value="FGGY_N"/>
</dbReference>
<evidence type="ECO:0000256" key="3">
    <source>
        <dbReference type="ARBA" id="ARBA00022741"/>
    </source>
</evidence>
<evidence type="ECO:0000256" key="4">
    <source>
        <dbReference type="ARBA" id="ARBA00022777"/>
    </source>
</evidence>
<dbReference type="OrthoDB" id="9805576at2"/>